<dbReference type="CDD" id="cd07305">
    <property type="entry name" value="Porin3_Tom40"/>
    <property type="match status" value="1"/>
</dbReference>
<reference evidence="10 11" key="1">
    <citation type="journal article" date="2023" name="Elife">
        <title>Identification of key yeast species and microbe-microbe interactions impacting larval growth of Drosophila in the wild.</title>
        <authorList>
            <person name="Mure A."/>
            <person name="Sugiura Y."/>
            <person name="Maeda R."/>
            <person name="Honda K."/>
            <person name="Sakurai N."/>
            <person name="Takahashi Y."/>
            <person name="Watada M."/>
            <person name="Katoh T."/>
            <person name="Gotoh A."/>
            <person name="Gotoh Y."/>
            <person name="Taniguchi I."/>
            <person name="Nakamura K."/>
            <person name="Hayashi T."/>
            <person name="Katayama T."/>
            <person name="Uemura T."/>
            <person name="Hattori Y."/>
        </authorList>
    </citation>
    <scope>NUCLEOTIDE SEQUENCE [LARGE SCALE GENOMIC DNA]</scope>
    <source>
        <strain evidence="10 11">SB-73</strain>
    </source>
</reference>
<dbReference type="Pfam" id="PF01459">
    <property type="entry name" value="Porin_3"/>
    <property type="match status" value="1"/>
</dbReference>
<comment type="subcellular location">
    <subcellularLocation>
        <location evidence="1">Mitochondrion outer membrane</location>
        <topology evidence="1">Multi-pass membrane protein</topology>
    </subcellularLocation>
</comment>
<keyword evidence="3" id="KW-0813">Transport</keyword>
<dbReference type="Gene3D" id="2.40.160.10">
    <property type="entry name" value="Porin"/>
    <property type="match status" value="1"/>
</dbReference>
<dbReference type="EMBL" id="BTGC01000003">
    <property type="protein sequence ID" value="GMM50593.1"/>
    <property type="molecule type" value="Genomic_DNA"/>
</dbReference>
<comment type="similarity">
    <text evidence="2">Belongs to the Tom40 family.</text>
</comment>
<evidence type="ECO:0000256" key="2">
    <source>
        <dbReference type="ARBA" id="ARBA00010510"/>
    </source>
</evidence>
<keyword evidence="7" id="KW-0653">Protein transport</keyword>
<evidence type="ECO:0000256" key="1">
    <source>
        <dbReference type="ARBA" id="ARBA00004374"/>
    </source>
</evidence>
<comment type="caution">
    <text evidence="10">The sequence shown here is derived from an EMBL/GenBank/DDBJ whole genome shotgun (WGS) entry which is preliminary data.</text>
</comment>
<evidence type="ECO:0000256" key="6">
    <source>
        <dbReference type="ARBA" id="ARBA00022787"/>
    </source>
</evidence>
<dbReference type="InterPro" id="IPR023614">
    <property type="entry name" value="Porin_dom_sf"/>
</dbReference>
<evidence type="ECO:0000256" key="5">
    <source>
        <dbReference type="ARBA" id="ARBA00022692"/>
    </source>
</evidence>
<evidence type="ECO:0000256" key="7">
    <source>
        <dbReference type="ARBA" id="ARBA00022927"/>
    </source>
</evidence>
<accession>A0AAV5RIM6</accession>
<keyword evidence="4" id="KW-1134">Transmembrane beta strand</keyword>
<keyword evidence="11" id="KW-1185">Reference proteome</keyword>
<keyword evidence="6" id="KW-1000">Mitochondrion outer membrane</keyword>
<keyword evidence="5" id="KW-0812">Transmembrane</keyword>
<dbReference type="AlphaFoldDB" id="A0AAV5RIM6"/>
<proteinExistence type="inferred from homology"/>
<evidence type="ECO:0000313" key="11">
    <source>
        <dbReference type="Proteomes" id="UP001362899"/>
    </source>
</evidence>
<dbReference type="InterPro" id="IPR037930">
    <property type="entry name" value="Tom40"/>
</dbReference>
<dbReference type="PANTHER" id="PTHR10802">
    <property type="entry name" value="MITOCHONDRIAL IMPORT RECEPTOR SUBUNIT TOM40"/>
    <property type="match status" value="1"/>
</dbReference>
<dbReference type="Proteomes" id="UP001362899">
    <property type="component" value="Unassembled WGS sequence"/>
</dbReference>
<dbReference type="InterPro" id="IPR027246">
    <property type="entry name" value="Porin_Euk/Tom40"/>
</dbReference>
<sequence length="377" mass="40024">MSDLTPVSPAAAPASAVATPAPRVYNKGFSQVKDIFNKIYQSRANLGLPNPGTTENINKEVSRDVLLTPFFFTGLKADVSKSFSLQPVFQVSHALALGSPVLPNYAFGSAYANENTMMQGNIESDLSLTGRAQRVWNSAHTSRAQFQLGDSQPAALVQLEHDYLGPDFSLTLRALNPSITSGTLSGVYTGSLLQSVTKKLALGIETLYSMPASKEVPSDVSTSYFARYTSTNWIASVQARGTGQTVLSFYKKIADKVEAGIETEIGPNPNAMLLGTGNLIDGTTSIGAKYEFRQSIFRGKIDSTGKVSCLVERQVLPILALSFAGEIDHVAKTAKVGLGLQIEAGSEEVFEQQMQLQQQMANAGAGAGTGAPSTPSA</sequence>
<evidence type="ECO:0000256" key="3">
    <source>
        <dbReference type="ARBA" id="ARBA00022448"/>
    </source>
</evidence>
<evidence type="ECO:0000256" key="4">
    <source>
        <dbReference type="ARBA" id="ARBA00022452"/>
    </source>
</evidence>
<dbReference type="GO" id="GO:0005741">
    <property type="term" value="C:mitochondrial outer membrane"/>
    <property type="evidence" value="ECO:0007669"/>
    <property type="project" value="UniProtKB-SubCell"/>
</dbReference>
<dbReference type="GO" id="GO:0008320">
    <property type="term" value="F:protein transmembrane transporter activity"/>
    <property type="evidence" value="ECO:0007669"/>
    <property type="project" value="InterPro"/>
</dbReference>
<keyword evidence="8" id="KW-0496">Mitochondrion</keyword>
<evidence type="ECO:0000256" key="8">
    <source>
        <dbReference type="ARBA" id="ARBA00023128"/>
    </source>
</evidence>
<evidence type="ECO:0000313" key="10">
    <source>
        <dbReference type="EMBL" id="GMM50593.1"/>
    </source>
</evidence>
<keyword evidence="9" id="KW-0472">Membrane</keyword>
<gene>
    <name evidence="10" type="ORF">DASB73_015510</name>
</gene>
<protein>
    <submittedName>
        <fullName evidence="10">Tom40 protein</fullName>
    </submittedName>
</protein>
<name>A0AAV5RIM6_STABA</name>
<organism evidence="10 11">
    <name type="scientific">Starmerella bacillaris</name>
    <name type="common">Yeast</name>
    <name type="synonym">Candida zemplinina</name>
    <dbReference type="NCBI Taxonomy" id="1247836"/>
    <lineage>
        <taxon>Eukaryota</taxon>
        <taxon>Fungi</taxon>
        <taxon>Dikarya</taxon>
        <taxon>Ascomycota</taxon>
        <taxon>Saccharomycotina</taxon>
        <taxon>Dipodascomycetes</taxon>
        <taxon>Dipodascales</taxon>
        <taxon>Trichomonascaceae</taxon>
        <taxon>Starmerella</taxon>
    </lineage>
</organism>
<dbReference type="GO" id="GO:0030150">
    <property type="term" value="P:protein import into mitochondrial matrix"/>
    <property type="evidence" value="ECO:0007669"/>
    <property type="project" value="InterPro"/>
</dbReference>
<evidence type="ECO:0000256" key="9">
    <source>
        <dbReference type="ARBA" id="ARBA00023136"/>
    </source>
</evidence>